<dbReference type="PANTHER" id="PTHR43820:SF4">
    <property type="entry name" value="HIGH-AFFINITY BRANCHED-CHAIN AMINO ACID TRANSPORT ATP-BINDING PROTEIN LIVF"/>
    <property type="match status" value="1"/>
</dbReference>
<evidence type="ECO:0000256" key="1">
    <source>
        <dbReference type="ARBA" id="ARBA00005417"/>
    </source>
</evidence>
<keyword evidence="2" id="KW-0813">Transport</keyword>
<protein>
    <submittedName>
        <fullName evidence="7">ABC transporter ATP-binding protein</fullName>
    </submittedName>
</protein>
<evidence type="ECO:0000313" key="7">
    <source>
        <dbReference type="EMBL" id="QEM83574.1"/>
    </source>
</evidence>
<dbReference type="InterPro" id="IPR052156">
    <property type="entry name" value="BCAA_Transport_ATP-bd_LivF"/>
</dbReference>
<name>A0A5C1NJS3_9GAMM</name>
<reference evidence="7" key="1">
    <citation type="submission" date="2021-02" db="EMBL/GenBank/DDBJ databases">
        <title>Strain Y2R2, a novel species of the genus Halomonas.</title>
        <authorList>
            <person name="Huang H."/>
        </authorList>
    </citation>
    <scope>NUCLEOTIDE SEQUENCE</scope>
    <source>
        <strain evidence="7">Y2R2</strain>
    </source>
</reference>
<proteinExistence type="inferred from homology"/>
<dbReference type="Gene3D" id="3.40.50.300">
    <property type="entry name" value="P-loop containing nucleotide triphosphate hydrolases"/>
    <property type="match status" value="1"/>
</dbReference>
<dbReference type="PANTHER" id="PTHR43820">
    <property type="entry name" value="HIGH-AFFINITY BRANCHED-CHAIN AMINO ACID TRANSPORT ATP-BINDING PROTEIN LIVF"/>
    <property type="match status" value="1"/>
</dbReference>
<dbReference type="SMART" id="SM00382">
    <property type="entry name" value="AAA"/>
    <property type="match status" value="1"/>
</dbReference>
<dbReference type="AlphaFoldDB" id="A0A5C1NJS3"/>
<evidence type="ECO:0000256" key="5">
    <source>
        <dbReference type="ARBA" id="ARBA00022970"/>
    </source>
</evidence>
<dbReference type="OrthoDB" id="9776369at2"/>
<dbReference type="RefSeq" id="WP_149286696.1">
    <property type="nucleotide sequence ID" value="NZ_CP038437.2"/>
</dbReference>
<comment type="similarity">
    <text evidence="1">Belongs to the ABC transporter superfamily.</text>
</comment>
<evidence type="ECO:0000313" key="8">
    <source>
        <dbReference type="Proteomes" id="UP000324285"/>
    </source>
</evidence>
<evidence type="ECO:0000256" key="3">
    <source>
        <dbReference type="ARBA" id="ARBA00022741"/>
    </source>
</evidence>
<organism evidence="7 8">
    <name type="scientific">Halomonas binhaiensis</name>
    <dbReference type="NCBI Taxonomy" id="2562282"/>
    <lineage>
        <taxon>Bacteria</taxon>
        <taxon>Pseudomonadati</taxon>
        <taxon>Pseudomonadota</taxon>
        <taxon>Gammaproteobacteria</taxon>
        <taxon>Oceanospirillales</taxon>
        <taxon>Halomonadaceae</taxon>
        <taxon>Halomonas</taxon>
    </lineage>
</organism>
<keyword evidence="3" id="KW-0547">Nucleotide-binding</keyword>
<dbReference type="EMBL" id="CP038437">
    <property type="protein sequence ID" value="QEM83574.1"/>
    <property type="molecule type" value="Genomic_DNA"/>
</dbReference>
<gene>
    <name evidence="7" type="ORF">E4T21_19915</name>
</gene>
<dbReference type="Proteomes" id="UP000324285">
    <property type="component" value="Chromosome"/>
</dbReference>
<dbReference type="InterPro" id="IPR017871">
    <property type="entry name" value="ABC_transporter-like_CS"/>
</dbReference>
<dbReference type="Pfam" id="PF00005">
    <property type="entry name" value="ABC_tran"/>
    <property type="match status" value="1"/>
</dbReference>
<dbReference type="GO" id="GO:0015807">
    <property type="term" value="P:L-amino acid transport"/>
    <property type="evidence" value="ECO:0007669"/>
    <property type="project" value="TreeGrafter"/>
</dbReference>
<keyword evidence="8" id="KW-1185">Reference proteome</keyword>
<dbReference type="InterPro" id="IPR003593">
    <property type="entry name" value="AAA+_ATPase"/>
</dbReference>
<dbReference type="InterPro" id="IPR003439">
    <property type="entry name" value="ABC_transporter-like_ATP-bd"/>
</dbReference>
<dbReference type="GO" id="GO:0015658">
    <property type="term" value="F:branched-chain amino acid transmembrane transporter activity"/>
    <property type="evidence" value="ECO:0007669"/>
    <property type="project" value="TreeGrafter"/>
</dbReference>
<evidence type="ECO:0000259" key="6">
    <source>
        <dbReference type="PROSITE" id="PS50893"/>
    </source>
</evidence>
<dbReference type="InterPro" id="IPR027417">
    <property type="entry name" value="P-loop_NTPase"/>
</dbReference>
<dbReference type="PROSITE" id="PS50893">
    <property type="entry name" value="ABC_TRANSPORTER_2"/>
    <property type="match status" value="1"/>
</dbReference>
<keyword evidence="4 7" id="KW-0067">ATP-binding</keyword>
<accession>A0A5C1NJS3</accession>
<keyword evidence="5" id="KW-0029">Amino-acid transport</keyword>
<dbReference type="CDD" id="cd03224">
    <property type="entry name" value="ABC_TM1139_LivF_branched"/>
    <property type="match status" value="1"/>
</dbReference>
<evidence type="ECO:0000256" key="2">
    <source>
        <dbReference type="ARBA" id="ARBA00022448"/>
    </source>
</evidence>
<dbReference type="KEGG" id="hbh:E4T21_19915"/>
<evidence type="ECO:0000256" key="4">
    <source>
        <dbReference type="ARBA" id="ARBA00022840"/>
    </source>
</evidence>
<dbReference type="SUPFAM" id="SSF52540">
    <property type="entry name" value="P-loop containing nucleoside triphosphate hydrolases"/>
    <property type="match status" value="1"/>
</dbReference>
<dbReference type="PROSITE" id="PS00211">
    <property type="entry name" value="ABC_TRANSPORTER_1"/>
    <property type="match status" value="1"/>
</dbReference>
<sequence length="234" mass="25037">MPLLEACGVHGGYGGMNILHGVDISIEANEVGVIIGPNGAGKSTMLKAIFGLLQVTEGEIRLRGAPIHNQPPNRLVKLGMGFVPQEHNVFPSLSVQENLEMGAYLKPGSIKHNLGNIYEFFPPLKDKRRQPAGELSGGQRQMVAMGRALMAEPQLLLLDEPTAGLSPKYMNEIFERVKEINSAGVGILMVEQNAKQALAIADKGFVLAAGQNRFTDTGQALLADPDVARSFLGG</sequence>
<dbReference type="GO" id="GO:0005524">
    <property type="term" value="F:ATP binding"/>
    <property type="evidence" value="ECO:0007669"/>
    <property type="project" value="UniProtKB-KW"/>
</dbReference>
<dbReference type="GO" id="GO:0016887">
    <property type="term" value="F:ATP hydrolysis activity"/>
    <property type="evidence" value="ECO:0007669"/>
    <property type="project" value="InterPro"/>
</dbReference>
<feature type="domain" description="ABC transporter" evidence="6">
    <location>
        <begin position="4"/>
        <end position="234"/>
    </location>
</feature>